<proteinExistence type="inferred from homology"/>
<comment type="caution">
    <text evidence="6">The sequence shown here is derived from an EMBL/GenBank/DDBJ whole genome shotgun (WGS) entry which is preliminary data.</text>
</comment>
<dbReference type="GO" id="GO:0010181">
    <property type="term" value="F:FMN binding"/>
    <property type="evidence" value="ECO:0007669"/>
    <property type="project" value="InterPro"/>
</dbReference>
<feature type="domain" description="Flavin reductase like" evidence="5">
    <location>
        <begin position="20"/>
        <end position="167"/>
    </location>
</feature>
<dbReference type="Pfam" id="PF01613">
    <property type="entry name" value="Flavin_Reduct"/>
    <property type="match status" value="1"/>
</dbReference>
<dbReference type="AlphaFoldDB" id="A0A841C8I8"/>
<name>A0A841C8I8_9LACT</name>
<evidence type="ECO:0000313" key="6">
    <source>
        <dbReference type="EMBL" id="MBB5888617.1"/>
    </source>
</evidence>
<keyword evidence="2" id="KW-0285">Flavoprotein</keyword>
<reference evidence="6 7" key="1">
    <citation type="submission" date="2020-08" db="EMBL/GenBank/DDBJ databases">
        <title>Genomic Encyclopedia of Type Strains, Phase IV (KMG-IV): sequencing the most valuable type-strain genomes for metagenomic binning, comparative biology and taxonomic classification.</title>
        <authorList>
            <person name="Goeker M."/>
        </authorList>
    </citation>
    <scope>NUCLEOTIDE SEQUENCE [LARGE SCALE GENOMIC DNA]</scope>
    <source>
        <strain evidence="6 7">DSM 14925</strain>
    </source>
</reference>
<evidence type="ECO:0000256" key="2">
    <source>
        <dbReference type="ARBA" id="ARBA00022630"/>
    </source>
</evidence>
<evidence type="ECO:0000259" key="5">
    <source>
        <dbReference type="SMART" id="SM00903"/>
    </source>
</evidence>
<dbReference type="RefSeq" id="WP_183540842.1">
    <property type="nucleotide sequence ID" value="NZ_JACHHV010000033.1"/>
</dbReference>
<dbReference type="Gene3D" id="2.30.110.10">
    <property type="entry name" value="Electron Transport, Fmn-binding Protein, Chain A"/>
    <property type="match status" value="1"/>
</dbReference>
<dbReference type="SMART" id="SM00903">
    <property type="entry name" value="Flavin_Reduct"/>
    <property type="match status" value="1"/>
</dbReference>
<evidence type="ECO:0000256" key="1">
    <source>
        <dbReference type="ARBA" id="ARBA00001917"/>
    </source>
</evidence>
<dbReference type="GO" id="GO:0016646">
    <property type="term" value="F:oxidoreductase activity, acting on the CH-NH group of donors, NAD or NADP as acceptor"/>
    <property type="evidence" value="ECO:0007669"/>
    <property type="project" value="UniProtKB-ARBA"/>
</dbReference>
<evidence type="ECO:0000256" key="3">
    <source>
        <dbReference type="ARBA" id="ARBA00022643"/>
    </source>
</evidence>
<protein>
    <submittedName>
        <fullName evidence="6">Flavin reductase (DIM6/NTAB) family NADH-FMN oxidoreductase RutF</fullName>
    </submittedName>
</protein>
<gene>
    <name evidence="6" type="ORF">HNQ37_001519</name>
</gene>
<accession>A0A841C8I8</accession>
<dbReference type="InterPro" id="IPR012349">
    <property type="entry name" value="Split_barrel_FMN-bd"/>
</dbReference>
<dbReference type="EMBL" id="JACHHV010000033">
    <property type="protein sequence ID" value="MBB5888617.1"/>
    <property type="molecule type" value="Genomic_DNA"/>
</dbReference>
<keyword evidence="3" id="KW-0288">FMN</keyword>
<dbReference type="SUPFAM" id="SSF50475">
    <property type="entry name" value="FMN-binding split barrel"/>
    <property type="match status" value="1"/>
</dbReference>
<evidence type="ECO:0000256" key="4">
    <source>
        <dbReference type="ARBA" id="ARBA00038054"/>
    </source>
</evidence>
<dbReference type="Proteomes" id="UP000562464">
    <property type="component" value="Unassembled WGS sequence"/>
</dbReference>
<dbReference type="InterPro" id="IPR002563">
    <property type="entry name" value="Flavin_Rdtase-like_dom"/>
</dbReference>
<keyword evidence="7" id="KW-1185">Reference proteome</keyword>
<organism evidence="6 7">
    <name type="scientific">Lactovum miscens</name>
    <dbReference type="NCBI Taxonomy" id="190387"/>
    <lineage>
        <taxon>Bacteria</taxon>
        <taxon>Bacillati</taxon>
        <taxon>Bacillota</taxon>
        <taxon>Bacilli</taxon>
        <taxon>Lactobacillales</taxon>
        <taxon>Streptococcaceae</taxon>
        <taxon>Lactovum</taxon>
    </lineage>
</organism>
<sequence length="196" mass="22266">MKNFQSNQLSPKEIYKILSATVIPRPIAWITTKSREGNVNVAPFSFFNIVSSEPAIISIAFQDMKDTALNILETGEAVVHLVNLENVEEMNRTAAKLSKNVSEALEFEIELEKSQMIDTPSIKNSKIRFETKLYKHHEVGEKSHLFLLEIVNFCLEDDLIDEESFHIAVDKMGAVARLEGNHYAKLGETFEIERPE</sequence>
<evidence type="ECO:0000313" key="7">
    <source>
        <dbReference type="Proteomes" id="UP000562464"/>
    </source>
</evidence>
<comment type="cofactor">
    <cofactor evidence="1">
        <name>FMN</name>
        <dbReference type="ChEBI" id="CHEBI:58210"/>
    </cofactor>
</comment>
<comment type="similarity">
    <text evidence="4">Belongs to the flavoredoxin family.</text>
</comment>
<dbReference type="PANTHER" id="PTHR33798">
    <property type="entry name" value="FLAVOPROTEIN OXYGENASE"/>
    <property type="match status" value="1"/>
</dbReference>
<dbReference type="PANTHER" id="PTHR33798:SF5">
    <property type="entry name" value="FLAVIN REDUCTASE LIKE DOMAIN-CONTAINING PROTEIN"/>
    <property type="match status" value="1"/>
</dbReference>